<dbReference type="AlphaFoldDB" id="A0A5C3LZ00"/>
<feature type="compositionally biased region" description="Pro residues" evidence="3">
    <location>
        <begin position="194"/>
        <end position="203"/>
    </location>
</feature>
<proteinExistence type="predicted"/>
<feature type="compositionally biased region" description="Gly residues" evidence="3">
    <location>
        <begin position="842"/>
        <end position="851"/>
    </location>
</feature>
<feature type="region of interest" description="Disordered" evidence="3">
    <location>
        <begin position="171"/>
        <end position="221"/>
    </location>
</feature>
<feature type="compositionally biased region" description="Low complexity" evidence="3">
    <location>
        <begin position="852"/>
        <end position="863"/>
    </location>
</feature>
<dbReference type="Proteomes" id="UP000308652">
    <property type="component" value="Unassembled WGS sequence"/>
</dbReference>
<evidence type="ECO:0000256" key="1">
    <source>
        <dbReference type="ARBA" id="ARBA00022737"/>
    </source>
</evidence>
<dbReference type="SUPFAM" id="SSF81901">
    <property type="entry name" value="HCP-like"/>
    <property type="match status" value="2"/>
</dbReference>
<dbReference type="STRING" id="68775.A0A5C3LZ00"/>
<dbReference type="SMART" id="SM00671">
    <property type="entry name" value="SEL1"/>
    <property type="match status" value="6"/>
</dbReference>
<feature type="compositionally biased region" description="Pro residues" evidence="3">
    <location>
        <begin position="1"/>
        <end position="10"/>
    </location>
</feature>
<feature type="compositionally biased region" description="Basic and acidic residues" evidence="3">
    <location>
        <begin position="676"/>
        <end position="688"/>
    </location>
</feature>
<evidence type="ECO:0000256" key="2">
    <source>
        <dbReference type="PROSITE-ProRule" id="PRU00339"/>
    </source>
</evidence>
<feature type="compositionally biased region" description="Pro residues" evidence="3">
    <location>
        <begin position="129"/>
        <end position="139"/>
    </location>
</feature>
<feature type="region of interest" description="Disordered" evidence="3">
    <location>
        <begin position="1"/>
        <end position="156"/>
    </location>
</feature>
<feature type="repeat" description="TPR" evidence="2">
    <location>
        <begin position="356"/>
        <end position="389"/>
    </location>
</feature>
<organism evidence="4 5">
    <name type="scientific">Crucibulum laeve</name>
    <dbReference type="NCBI Taxonomy" id="68775"/>
    <lineage>
        <taxon>Eukaryota</taxon>
        <taxon>Fungi</taxon>
        <taxon>Dikarya</taxon>
        <taxon>Basidiomycota</taxon>
        <taxon>Agaricomycotina</taxon>
        <taxon>Agaricomycetes</taxon>
        <taxon>Agaricomycetidae</taxon>
        <taxon>Agaricales</taxon>
        <taxon>Agaricineae</taxon>
        <taxon>Nidulariaceae</taxon>
        <taxon>Crucibulum</taxon>
    </lineage>
</organism>
<dbReference type="EMBL" id="ML213605">
    <property type="protein sequence ID" value="TFK37925.1"/>
    <property type="molecule type" value="Genomic_DNA"/>
</dbReference>
<dbReference type="Gene3D" id="1.25.40.10">
    <property type="entry name" value="Tetratricopeptide repeat domain"/>
    <property type="match status" value="2"/>
</dbReference>
<dbReference type="InterPro" id="IPR011990">
    <property type="entry name" value="TPR-like_helical_dom_sf"/>
</dbReference>
<evidence type="ECO:0000313" key="4">
    <source>
        <dbReference type="EMBL" id="TFK37925.1"/>
    </source>
</evidence>
<dbReference type="InterPro" id="IPR019734">
    <property type="entry name" value="TPR_rpt"/>
</dbReference>
<keyword evidence="5" id="KW-1185">Reference proteome</keyword>
<reference evidence="4 5" key="1">
    <citation type="journal article" date="2019" name="Nat. Ecol. Evol.">
        <title>Megaphylogeny resolves global patterns of mushroom evolution.</title>
        <authorList>
            <person name="Varga T."/>
            <person name="Krizsan K."/>
            <person name="Foldi C."/>
            <person name="Dima B."/>
            <person name="Sanchez-Garcia M."/>
            <person name="Sanchez-Ramirez S."/>
            <person name="Szollosi G.J."/>
            <person name="Szarkandi J.G."/>
            <person name="Papp V."/>
            <person name="Albert L."/>
            <person name="Andreopoulos W."/>
            <person name="Angelini C."/>
            <person name="Antonin V."/>
            <person name="Barry K.W."/>
            <person name="Bougher N.L."/>
            <person name="Buchanan P."/>
            <person name="Buyck B."/>
            <person name="Bense V."/>
            <person name="Catcheside P."/>
            <person name="Chovatia M."/>
            <person name="Cooper J."/>
            <person name="Damon W."/>
            <person name="Desjardin D."/>
            <person name="Finy P."/>
            <person name="Geml J."/>
            <person name="Haridas S."/>
            <person name="Hughes K."/>
            <person name="Justo A."/>
            <person name="Karasinski D."/>
            <person name="Kautmanova I."/>
            <person name="Kiss B."/>
            <person name="Kocsube S."/>
            <person name="Kotiranta H."/>
            <person name="LaButti K.M."/>
            <person name="Lechner B.E."/>
            <person name="Liimatainen K."/>
            <person name="Lipzen A."/>
            <person name="Lukacs Z."/>
            <person name="Mihaltcheva S."/>
            <person name="Morgado L.N."/>
            <person name="Niskanen T."/>
            <person name="Noordeloos M.E."/>
            <person name="Ohm R.A."/>
            <person name="Ortiz-Santana B."/>
            <person name="Ovrebo C."/>
            <person name="Racz N."/>
            <person name="Riley R."/>
            <person name="Savchenko A."/>
            <person name="Shiryaev A."/>
            <person name="Soop K."/>
            <person name="Spirin V."/>
            <person name="Szebenyi C."/>
            <person name="Tomsovsky M."/>
            <person name="Tulloss R.E."/>
            <person name="Uehling J."/>
            <person name="Grigoriev I.V."/>
            <person name="Vagvolgyi C."/>
            <person name="Papp T."/>
            <person name="Martin F.M."/>
            <person name="Miettinen O."/>
            <person name="Hibbett D.S."/>
            <person name="Nagy L.G."/>
        </authorList>
    </citation>
    <scope>NUCLEOTIDE SEQUENCE [LARGE SCALE GENOMIC DNA]</scope>
    <source>
        <strain evidence="4 5">CBS 166.37</strain>
    </source>
</reference>
<feature type="compositionally biased region" description="Low complexity" evidence="3">
    <location>
        <begin position="204"/>
        <end position="221"/>
    </location>
</feature>
<dbReference type="PROSITE" id="PS50005">
    <property type="entry name" value="TPR"/>
    <property type="match status" value="1"/>
</dbReference>
<feature type="compositionally biased region" description="Polar residues" evidence="3">
    <location>
        <begin position="748"/>
        <end position="771"/>
    </location>
</feature>
<sequence>MSAPPIPPRPYDSYYGDDRQNSLPPPLPPLPPAVRVQEERYNTPSIYEYPSYESPPHFGDPLVAPRPHRLDPNVGANMARQLDDQLYPQQPDYRRPSPGPISTGFPAAGGQRAYSPLPPPQGAGWSPWGGPPQQPPPPHQHQGGGLPYPGIGIQGSGHVELTQSMANMSFSNQRPAGRTQSTFGASPPNLQTPLPAPSYPTSPYPASSNSNSSASSSNGASLTATLPTLPLLQSAVQVVQQPSHDPGLKITWCRDVFFLVDRTVLGSAPTSDPPTGPLQIPDPALERLTRVAVPLVLQLASAAAPQPGNPTLPPHVAEAIYLRAMFTASGAYPQYIERNPKAAFRDFEAAARGGYAGAWFRLGRDYENFGDFAHAKDCFEKGVKLAVESCTYRMGMAHLLGQLGLPSNPAMAIPLLHRAATIASLEVPQPAYVYALLLLSEFSQVAVPASLFAPYVPKGSSPTLEARKHLERAAYLHFAPAQYKLGHAYEFAQPPFPFDPLLSVQYYSLAAQGGETEADMALSKWFLCGSGETPGGDGFEKDEGLARTFAEKAARRGLPSAEFAMGYYFEVGVGGGKDVREAVRWYTLARDHGNTDAAERLAALSQPSPQSLSRQEHDNITESKLVRKRTQAKQRSETQPMSPPYDGMTFPGRPTGGPSVGGPGQGQGGGQGRPGPRRDGKAVLDVARRTSMLGYPPGALPPQQQQRGKLDPVQEYPAPGSQQQPQQHPHHANTLPPGAAGGGHPSIAASSSSPMLRPQKQQSYPAQQRYTLSDAPSPASSSSSGPSQGGRNSSPSRPAAGYPSSPGVGNPPGRAGRAHGRYPSGPSALGGDPVRPPSAGAATGGGGGGSGTSTPGPGKGPTTFAEMGFHGAKADDKDCVIM</sequence>
<feature type="compositionally biased region" description="Pro residues" evidence="3">
    <location>
        <begin position="23"/>
        <end position="32"/>
    </location>
</feature>
<dbReference type="PANTHER" id="PTHR46430">
    <property type="entry name" value="PROTEIN SKT5-RELATED"/>
    <property type="match status" value="1"/>
</dbReference>
<feature type="compositionally biased region" description="Basic and acidic residues" evidence="3">
    <location>
        <begin position="614"/>
        <end position="625"/>
    </location>
</feature>
<feature type="compositionally biased region" description="Low complexity" evidence="3">
    <location>
        <begin position="604"/>
        <end position="613"/>
    </location>
</feature>
<protein>
    <submittedName>
        <fullName evidence="4">Uncharacterized protein</fullName>
    </submittedName>
</protein>
<name>A0A5C3LZ00_9AGAR</name>
<feature type="compositionally biased region" description="Low complexity" evidence="3">
    <location>
        <begin position="773"/>
        <end position="798"/>
    </location>
</feature>
<feature type="compositionally biased region" description="Gly residues" evidence="3">
    <location>
        <begin position="654"/>
        <end position="673"/>
    </location>
</feature>
<dbReference type="InterPro" id="IPR051726">
    <property type="entry name" value="Chitin_Synth_Reg"/>
</dbReference>
<feature type="region of interest" description="Disordered" evidence="3">
    <location>
        <begin position="604"/>
        <end position="882"/>
    </location>
</feature>
<evidence type="ECO:0000256" key="3">
    <source>
        <dbReference type="SAM" id="MobiDB-lite"/>
    </source>
</evidence>
<dbReference type="PANTHER" id="PTHR46430:SF2">
    <property type="entry name" value="CHITIN SYNTHASE REGULATORY FACTOR 4"/>
    <property type="match status" value="1"/>
</dbReference>
<gene>
    <name evidence="4" type="ORF">BDQ12DRAFT_684353</name>
</gene>
<dbReference type="Pfam" id="PF08238">
    <property type="entry name" value="Sel1"/>
    <property type="match status" value="5"/>
</dbReference>
<dbReference type="InterPro" id="IPR006597">
    <property type="entry name" value="Sel1-like"/>
</dbReference>
<feature type="compositionally biased region" description="Basic and acidic residues" evidence="3">
    <location>
        <begin position="872"/>
        <end position="882"/>
    </location>
</feature>
<dbReference type="OrthoDB" id="272077at2759"/>
<feature type="compositionally biased region" description="Gly residues" evidence="3">
    <location>
        <begin position="142"/>
        <end position="155"/>
    </location>
</feature>
<keyword evidence="2" id="KW-0802">TPR repeat</keyword>
<accession>A0A5C3LZ00</accession>
<keyword evidence="1" id="KW-0677">Repeat</keyword>
<feature type="compositionally biased region" description="Polar residues" evidence="3">
    <location>
        <begin position="171"/>
        <end position="192"/>
    </location>
</feature>
<evidence type="ECO:0000313" key="5">
    <source>
        <dbReference type="Proteomes" id="UP000308652"/>
    </source>
</evidence>